<reference evidence="2 3" key="1">
    <citation type="journal article" date="2018" name="AMB Express">
        <title>Occurrence and significance of pathogenicity and fitness islands in environmental vibrios.</title>
        <authorList>
            <person name="Klein S."/>
            <person name="Pipes S."/>
            <person name="Lovell C.R."/>
        </authorList>
    </citation>
    <scope>NUCLEOTIDE SEQUENCE [LARGE SCALE GENOMIC DNA]</scope>
    <source>
        <strain evidence="2 3">JBS-8-11-1</strain>
    </source>
</reference>
<dbReference type="GO" id="GO:0072344">
    <property type="term" value="P:rescue of stalled ribosome"/>
    <property type="evidence" value="ECO:0007669"/>
    <property type="project" value="InterPro"/>
</dbReference>
<evidence type="ECO:0000313" key="2">
    <source>
        <dbReference type="EMBL" id="RPB42662.1"/>
    </source>
</evidence>
<gene>
    <name evidence="2" type="ORF">CYQ91_03680</name>
</gene>
<accession>A0AAX1XT58</accession>
<dbReference type="AlphaFoldDB" id="A0AAX1XT58"/>
<dbReference type="EMBL" id="PKPZ01000002">
    <property type="protein sequence ID" value="RPB42662.1"/>
    <property type="molecule type" value="Genomic_DNA"/>
</dbReference>
<name>A0AAX1XT58_9VIBR</name>
<dbReference type="Pfam" id="PF03889">
    <property type="entry name" value="ArfA"/>
    <property type="match status" value="1"/>
</dbReference>
<feature type="region of interest" description="Disordered" evidence="1">
    <location>
        <begin position="1"/>
        <end position="22"/>
    </location>
</feature>
<proteinExistence type="predicted"/>
<feature type="compositionally biased region" description="Polar residues" evidence="1">
    <location>
        <begin position="1"/>
        <end position="12"/>
    </location>
</feature>
<dbReference type="InterPro" id="IPR005589">
    <property type="entry name" value="ArfA"/>
</dbReference>
<dbReference type="Proteomes" id="UP000283878">
    <property type="component" value="Unassembled WGS sequence"/>
</dbReference>
<sequence>MAKPKTSPQPNELQHETDFGRGEIKDNALKAVVTSQLFRTRVVKAKKGKGSFSRKMKHRGKEPYSKFSPMWILNRAFLLKLVFIKLFKFNGLVLVKSLLSHLVLASFLLKLDAEKYQISTKTY</sequence>
<dbReference type="RefSeq" id="WP_124007599.1">
    <property type="nucleotide sequence ID" value="NZ_PKPZ01000002.1"/>
</dbReference>
<evidence type="ECO:0000313" key="3">
    <source>
        <dbReference type="Proteomes" id="UP000283878"/>
    </source>
</evidence>
<protein>
    <submittedName>
        <fullName evidence="2">Ribosome alternative rescue factor ArfA</fullName>
    </submittedName>
</protein>
<organism evidence="2 3">
    <name type="scientific">Vibrio diabolicus</name>
    <dbReference type="NCBI Taxonomy" id="50719"/>
    <lineage>
        <taxon>Bacteria</taxon>
        <taxon>Pseudomonadati</taxon>
        <taxon>Pseudomonadota</taxon>
        <taxon>Gammaproteobacteria</taxon>
        <taxon>Vibrionales</taxon>
        <taxon>Vibrionaceae</taxon>
        <taxon>Vibrio</taxon>
        <taxon>Vibrio diabolicus subgroup</taxon>
    </lineage>
</organism>
<comment type="caution">
    <text evidence="2">The sequence shown here is derived from an EMBL/GenBank/DDBJ whole genome shotgun (WGS) entry which is preliminary data.</text>
</comment>
<evidence type="ECO:0000256" key="1">
    <source>
        <dbReference type="SAM" id="MobiDB-lite"/>
    </source>
</evidence>
<feature type="compositionally biased region" description="Basic and acidic residues" evidence="1">
    <location>
        <begin position="13"/>
        <end position="22"/>
    </location>
</feature>